<dbReference type="Proteomes" id="UP000676310">
    <property type="component" value="Unassembled WGS sequence"/>
</dbReference>
<evidence type="ECO:0000313" key="5">
    <source>
        <dbReference type="EMBL" id="CAG5189820.1"/>
    </source>
</evidence>
<proteinExistence type="predicted"/>
<name>A0A8J2IC82_9PLEO</name>
<evidence type="ECO:0000256" key="1">
    <source>
        <dbReference type="ARBA" id="ARBA00022450"/>
    </source>
</evidence>
<protein>
    <recommendedName>
        <fullName evidence="4">Thioester reductase (TE) domain-containing protein</fullName>
    </recommendedName>
</protein>
<dbReference type="GeneID" id="67012436"/>
<dbReference type="PANTHER" id="PTHR43439">
    <property type="entry name" value="PHENYLACETATE-COENZYME A LIGASE"/>
    <property type="match status" value="1"/>
</dbReference>
<dbReference type="PANTHER" id="PTHR43439:SF2">
    <property type="entry name" value="ENZYME, PUTATIVE (JCVI)-RELATED"/>
    <property type="match status" value="1"/>
</dbReference>
<dbReference type="EMBL" id="CAJRGZ010000036">
    <property type="protein sequence ID" value="CAG5189820.1"/>
    <property type="molecule type" value="Genomic_DNA"/>
</dbReference>
<dbReference type="InterPro" id="IPR036291">
    <property type="entry name" value="NAD(P)-bd_dom_sf"/>
</dbReference>
<feature type="region of interest" description="Disordered" evidence="3">
    <location>
        <begin position="1"/>
        <end position="50"/>
    </location>
</feature>
<keyword evidence="6" id="KW-1185">Reference proteome</keyword>
<accession>A0A8J2IC82</accession>
<dbReference type="Gene3D" id="3.40.50.720">
    <property type="entry name" value="NAD(P)-binding Rossmann-like Domain"/>
    <property type="match status" value="1"/>
</dbReference>
<reference evidence="5" key="1">
    <citation type="submission" date="2021-05" db="EMBL/GenBank/DDBJ databases">
        <authorList>
            <person name="Stam R."/>
        </authorList>
    </citation>
    <scope>NUCLEOTIDE SEQUENCE</scope>
    <source>
        <strain evidence="5">CS162</strain>
    </source>
</reference>
<dbReference type="InterPro" id="IPR013120">
    <property type="entry name" value="FAR_NAD-bd"/>
</dbReference>
<keyword evidence="1" id="KW-0596">Phosphopantetheine</keyword>
<dbReference type="RefSeq" id="XP_043175671.1">
    <property type="nucleotide sequence ID" value="XM_043319736.1"/>
</dbReference>
<feature type="domain" description="Thioester reductase (TE)" evidence="4">
    <location>
        <begin position="65"/>
        <end position="300"/>
    </location>
</feature>
<feature type="compositionally biased region" description="Basic and acidic residues" evidence="3">
    <location>
        <begin position="28"/>
        <end position="43"/>
    </location>
</feature>
<dbReference type="Pfam" id="PF07993">
    <property type="entry name" value="NAD_binding_4"/>
    <property type="match status" value="1"/>
</dbReference>
<organism evidence="5 6">
    <name type="scientific">Alternaria atra</name>
    <dbReference type="NCBI Taxonomy" id="119953"/>
    <lineage>
        <taxon>Eukaryota</taxon>
        <taxon>Fungi</taxon>
        <taxon>Dikarya</taxon>
        <taxon>Ascomycota</taxon>
        <taxon>Pezizomycotina</taxon>
        <taxon>Dothideomycetes</taxon>
        <taxon>Pleosporomycetidae</taxon>
        <taxon>Pleosporales</taxon>
        <taxon>Pleosporineae</taxon>
        <taxon>Pleosporaceae</taxon>
        <taxon>Alternaria</taxon>
        <taxon>Alternaria sect. Ulocladioides</taxon>
    </lineage>
</organism>
<evidence type="ECO:0000256" key="3">
    <source>
        <dbReference type="SAM" id="MobiDB-lite"/>
    </source>
</evidence>
<keyword evidence="2" id="KW-0597">Phosphoprotein</keyword>
<dbReference type="SUPFAM" id="SSF51735">
    <property type="entry name" value="NAD(P)-binding Rossmann-fold domains"/>
    <property type="match status" value="1"/>
</dbReference>
<evidence type="ECO:0000313" key="6">
    <source>
        <dbReference type="Proteomes" id="UP000676310"/>
    </source>
</evidence>
<dbReference type="OrthoDB" id="429813at2759"/>
<comment type="caution">
    <text evidence="5">The sequence shown here is derived from an EMBL/GenBank/DDBJ whole genome shotgun (WGS) entry which is preliminary data.</text>
</comment>
<dbReference type="AlphaFoldDB" id="A0A8J2IC82"/>
<gene>
    <name evidence="5" type="ORF">ALTATR162_LOCUS12091</name>
</gene>
<evidence type="ECO:0000259" key="4">
    <source>
        <dbReference type="Pfam" id="PF07993"/>
    </source>
</evidence>
<sequence length="420" mass="46093">MVTTTVADTAAALNTHTESSTTTQQEYRANDDKVQKNSKHARENPAQSTRIDVSSVRQKTIAVIGTTGFLGPYLLASLLQTYTGSNILCINRRADAEQRTLVALEGIAGYYSSRYSRVRFLVADITRQDVGMGLVQDELLASVVDEVIFNAWNPHRGLPLESFQPLLSALVSAIGFCTSSPRQPRITFISSVCAVGEWPRQHPEQRLIPERVVWDSASAMRHGYGQSKCIAEQLLARAHAVSGLSVAIVRAGQIGGPARPSTAYSIWPVQGWLFSIIKARAKIGYWPAHVQPLDWIPVGALAEGVARVVCGESRAKDVQVLNMMHPQPAPWRLLFATLQSRFGLRAEEVSLPEWLDALEPGALKLDAFLRAAGRGREYDMAVEKGDASALLPEVAPITEDQLVAWIRGWNLKLGHNRAKI</sequence>
<evidence type="ECO:0000256" key="2">
    <source>
        <dbReference type="ARBA" id="ARBA00022553"/>
    </source>
</evidence>
<dbReference type="InterPro" id="IPR051414">
    <property type="entry name" value="Adenylate-forming_Reductase"/>
</dbReference>
<feature type="compositionally biased region" description="Low complexity" evidence="3">
    <location>
        <begin position="1"/>
        <end position="26"/>
    </location>
</feature>